<name>A0A363NYR1_9SPHI</name>
<dbReference type="OrthoDB" id="4548523at2"/>
<sequence length="66" mass="7704">MNQGIKTVRYPMQDMAQSKALFAKLLDVESDLDSPYYMGVKVDHQDIGLANFKYYLNNKNNDEKER</sequence>
<evidence type="ECO:0008006" key="3">
    <source>
        <dbReference type="Google" id="ProtNLM"/>
    </source>
</evidence>
<dbReference type="Proteomes" id="UP000250831">
    <property type="component" value="Unassembled WGS sequence"/>
</dbReference>
<organism evidence="1 2">
    <name type="scientific">Sphingobacterium athyrii</name>
    <dbReference type="NCBI Taxonomy" id="2152717"/>
    <lineage>
        <taxon>Bacteria</taxon>
        <taxon>Pseudomonadati</taxon>
        <taxon>Bacteroidota</taxon>
        <taxon>Sphingobacteriia</taxon>
        <taxon>Sphingobacteriales</taxon>
        <taxon>Sphingobacteriaceae</taxon>
        <taxon>Sphingobacterium</taxon>
    </lineage>
</organism>
<gene>
    <name evidence="1" type="ORF">DCO56_02580</name>
</gene>
<comment type="caution">
    <text evidence="1">The sequence shown here is derived from an EMBL/GenBank/DDBJ whole genome shotgun (WGS) entry which is preliminary data.</text>
</comment>
<proteinExistence type="predicted"/>
<dbReference type="EMBL" id="QCXX01000001">
    <property type="protein sequence ID" value="PUV25877.1"/>
    <property type="molecule type" value="Genomic_DNA"/>
</dbReference>
<dbReference type="RefSeq" id="WP_108632182.1">
    <property type="nucleotide sequence ID" value="NZ_QCXX01000001.1"/>
</dbReference>
<protein>
    <recommendedName>
        <fullName evidence="3">Glyoxalase/fosfomycin resistance/dioxygenase domain-containing protein</fullName>
    </recommendedName>
</protein>
<evidence type="ECO:0000313" key="2">
    <source>
        <dbReference type="Proteomes" id="UP000250831"/>
    </source>
</evidence>
<reference evidence="1 2" key="1">
    <citation type="submission" date="2018-04" db="EMBL/GenBank/DDBJ databases">
        <title>Sphingobacterium sp. M46 Genome.</title>
        <authorList>
            <person name="Cheng J."/>
            <person name="Li Y."/>
        </authorList>
    </citation>
    <scope>NUCLEOTIDE SEQUENCE [LARGE SCALE GENOMIC DNA]</scope>
    <source>
        <strain evidence="1 2">M46</strain>
    </source>
</reference>
<evidence type="ECO:0000313" key="1">
    <source>
        <dbReference type="EMBL" id="PUV25877.1"/>
    </source>
</evidence>
<keyword evidence="2" id="KW-1185">Reference proteome</keyword>
<dbReference type="AlphaFoldDB" id="A0A363NYR1"/>
<accession>A0A363NYR1</accession>